<keyword evidence="4" id="KW-0804">Transcription</keyword>
<comment type="function">
    <text evidence="4">Component of the Mediator complex, a coactivator involved in the regulated transcription of nearly all RNA polymerase II-dependent genes. Mediator functions as a bridge to convey information from gene-specific regulatory proteins to the basal RNA polymerase II transcription machinery. Mediator is recruited to promoters by direct interactions with regulatory proteins and serves as a scaffold for the assembly of a functional pre-initiation complex with RNA polymerase II and the general transcription factors.</text>
</comment>
<comment type="subcellular location">
    <subcellularLocation>
        <location evidence="1 4">Nucleus</location>
    </subcellularLocation>
</comment>
<evidence type="ECO:0000256" key="3">
    <source>
        <dbReference type="ARBA" id="ARBA00023242"/>
    </source>
</evidence>
<reference evidence="5" key="1">
    <citation type="submission" date="2022-11" db="EMBL/GenBank/DDBJ databases">
        <authorList>
            <person name="Petersen C."/>
        </authorList>
    </citation>
    <scope>NUCLEOTIDE SEQUENCE</scope>
    <source>
        <strain evidence="5">IBT 22155</strain>
    </source>
</reference>
<dbReference type="GO" id="GO:0016592">
    <property type="term" value="C:mediator complex"/>
    <property type="evidence" value="ECO:0007669"/>
    <property type="project" value="InterPro"/>
</dbReference>
<comment type="similarity">
    <text evidence="2 4">Belongs to the Mediator complex subunit 11 family.</text>
</comment>
<evidence type="ECO:0000256" key="1">
    <source>
        <dbReference type="ARBA" id="ARBA00004123"/>
    </source>
</evidence>
<dbReference type="OrthoDB" id="5418434at2759"/>
<organism evidence="5 6">
    <name type="scientific">Penicillium bovifimosum</name>
    <dbReference type="NCBI Taxonomy" id="126998"/>
    <lineage>
        <taxon>Eukaryota</taxon>
        <taxon>Fungi</taxon>
        <taxon>Dikarya</taxon>
        <taxon>Ascomycota</taxon>
        <taxon>Pezizomycotina</taxon>
        <taxon>Eurotiomycetes</taxon>
        <taxon>Eurotiomycetidae</taxon>
        <taxon>Eurotiales</taxon>
        <taxon>Aspergillaceae</taxon>
        <taxon>Penicillium</taxon>
    </lineage>
</organism>
<keyword evidence="6" id="KW-1185">Reference proteome</keyword>
<dbReference type="Gene3D" id="1.10.287.3490">
    <property type="match status" value="1"/>
</dbReference>
<evidence type="ECO:0000256" key="4">
    <source>
        <dbReference type="RuleBase" id="RU364147"/>
    </source>
</evidence>
<comment type="subunit">
    <text evidence="4">Component of the Mediator complex.</text>
</comment>
<dbReference type="Proteomes" id="UP001149079">
    <property type="component" value="Unassembled WGS sequence"/>
</dbReference>
<sequence length="196" mass="21348">MGDDTSPKEPQSFSPADRIEQLNAVDKVLQRAPLMHGDSLTLIAQDLNKLVWSAASAIEVLTSAKLASSSPAIDGSVGSRKALFSQACMVYFKLLSSVDVQLRRQVHALEEYFYTHELGPPAVDPMAGAKIEGGADNKFSTSGSLDIGQLKVRKDAAWKELEAERWAATEGFVVEEILQTTQDEKPANEPQDMQVD</sequence>
<dbReference type="GO" id="GO:0006357">
    <property type="term" value="P:regulation of transcription by RNA polymerase II"/>
    <property type="evidence" value="ECO:0007669"/>
    <property type="project" value="InterPro"/>
</dbReference>
<protein>
    <recommendedName>
        <fullName evidence="4">Mediator of RNA polymerase II transcription subunit 11</fullName>
    </recommendedName>
    <alternativeName>
        <fullName evidence="4">Mediator complex subunit 11</fullName>
    </alternativeName>
</protein>
<keyword evidence="4" id="KW-0010">Activator</keyword>
<dbReference type="InterPro" id="IPR019404">
    <property type="entry name" value="Mediator_Med11"/>
</dbReference>
<gene>
    <name evidence="4" type="primary">MED11</name>
    <name evidence="5" type="ORF">N7515_002156</name>
</gene>
<keyword evidence="3 4" id="KW-0539">Nucleus</keyword>
<dbReference type="AlphaFoldDB" id="A0A9W9L9E8"/>
<reference evidence="5" key="2">
    <citation type="journal article" date="2023" name="IMA Fungus">
        <title>Comparative genomic study of the Penicillium genus elucidates a diverse pangenome and 15 lateral gene transfer events.</title>
        <authorList>
            <person name="Petersen C."/>
            <person name="Sorensen T."/>
            <person name="Nielsen M.R."/>
            <person name="Sondergaard T.E."/>
            <person name="Sorensen J.L."/>
            <person name="Fitzpatrick D.A."/>
            <person name="Frisvad J.C."/>
            <person name="Nielsen K.L."/>
        </authorList>
    </citation>
    <scope>NUCLEOTIDE SEQUENCE</scope>
    <source>
        <strain evidence="5">IBT 22155</strain>
    </source>
</reference>
<evidence type="ECO:0000256" key="2">
    <source>
        <dbReference type="ARBA" id="ARBA00008186"/>
    </source>
</evidence>
<comment type="caution">
    <text evidence="5">The sequence shown here is derived from an EMBL/GenBank/DDBJ whole genome shotgun (WGS) entry which is preliminary data.</text>
</comment>
<evidence type="ECO:0000313" key="5">
    <source>
        <dbReference type="EMBL" id="KAJ5143369.1"/>
    </source>
</evidence>
<proteinExistence type="inferred from homology"/>
<dbReference type="EMBL" id="JAPQKL010000002">
    <property type="protein sequence ID" value="KAJ5143369.1"/>
    <property type="molecule type" value="Genomic_DNA"/>
</dbReference>
<evidence type="ECO:0000313" key="6">
    <source>
        <dbReference type="Proteomes" id="UP001149079"/>
    </source>
</evidence>
<accession>A0A9W9L9E8</accession>
<dbReference type="Pfam" id="PF10280">
    <property type="entry name" value="Med11"/>
    <property type="match status" value="1"/>
</dbReference>
<dbReference type="GO" id="GO:0003712">
    <property type="term" value="F:transcription coregulator activity"/>
    <property type="evidence" value="ECO:0007669"/>
    <property type="project" value="InterPro"/>
</dbReference>
<keyword evidence="4" id="KW-0805">Transcription regulation</keyword>
<name>A0A9W9L9E8_9EURO</name>